<feature type="non-terminal residue" evidence="1">
    <location>
        <position position="1"/>
    </location>
</feature>
<comment type="caution">
    <text evidence="1">The sequence shown here is derived from an EMBL/GenBank/DDBJ whole genome shotgun (WGS) entry which is preliminary data.</text>
</comment>
<evidence type="ECO:0000313" key="2">
    <source>
        <dbReference type="Proteomes" id="UP000282378"/>
    </source>
</evidence>
<protein>
    <submittedName>
        <fullName evidence="1">Insecticidal toxin protein</fullName>
    </submittedName>
</protein>
<feature type="non-terminal residue" evidence="1">
    <location>
        <position position="52"/>
    </location>
</feature>
<proteinExistence type="predicted"/>
<dbReference type="Gene3D" id="2.180.10.10">
    <property type="entry name" value="RHS repeat-associated core"/>
    <property type="match status" value="1"/>
</dbReference>
<name>A0A3M2V4R1_PSEYM</name>
<dbReference type="AlphaFoldDB" id="A0A3M2V4R1"/>
<evidence type="ECO:0000313" key="1">
    <source>
        <dbReference type="EMBL" id="RML34132.1"/>
    </source>
</evidence>
<gene>
    <name evidence="1" type="ORF">APX70_08038</name>
</gene>
<dbReference type="EMBL" id="RBNL01004312">
    <property type="protein sequence ID" value="RML34132.1"/>
    <property type="molecule type" value="Genomic_DNA"/>
</dbReference>
<organism evidence="1 2">
    <name type="scientific">Pseudomonas syringae pv. maculicola</name>
    <dbReference type="NCBI Taxonomy" id="59511"/>
    <lineage>
        <taxon>Bacteria</taxon>
        <taxon>Pseudomonadati</taxon>
        <taxon>Pseudomonadota</taxon>
        <taxon>Gammaproteobacteria</taxon>
        <taxon>Pseudomonadales</taxon>
        <taxon>Pseudomonadaceae</taxon>
        <taxon>Pseudomonas</taxon>
    </lineage>
</organism>
<dbReference type="Proteomes" id="UP000282378">
    <property type="component" value="Unassembled WGS sequence"/>
</dbReference>
<reference evidence="1 2" key="1">
    <citation type="submission" date="2018-08" db="EMBL/GenBank/DDBJ databases">
        <title>Recombination of ecologically and evolutionarily significant loci maintains genetic cohesion in the Pseudomonas syringae species complex.</title>
        <authorList>
            <person name="Dillon M."/>
            <person name="Thakur S."/>
            <person name="Almeida R.N.D."/>
            <person name="Weir B.S."/>
            <person name="Guttman D.S."/>
        </authorList>
    </citation>
    <scope>NUCLEOTIDE SEQUENCE [LARGE SCALE GENOMIC DNA]</scope>
    <source>
        <strain evidence="1 2">88_10</strain>
    </source>
</reference>
<accession>A0A3M2V4R1</accession>
<sequence length="52" mass="5409">NLSVIHSLSGQVLASDSVDAGWRVSLAGEAGQVLVAWDARGVARRTGYDALL</sequence>